<evidence type="ECO:0008006" key="3">
    <source>
        <dbReference type="Google" id="ProtNLM"/>
    </source>
</evidence>
<dbReference type="Proteomes" id="UP000799424">
    <property type="component" value="Unassembled WGS sequence"/>
</dbReference>
<name>A0A6A7A3U7_9PLEO</name>
<dbReference type="Gene3D" id="2.130.10.10">
    <property type="entry name" value="YVTN repeat-like/Quinoprotein amine dehydrogenase"/>
    <property type="match status" value="2"/>
</dbReference>
<dbReference type="AlphaFoldDB" id="A0A6A7A3U7"/>
<evidence type="ECO:0000313" key="2">
    <source>
        <dbReference type="Proteomes" id="UP000799424"/>
    </source>
</evidence>
<dbReference type="InterPro" id="IPR015943">
    <property type="entry name" value="WD40/YVTN_repeat-like_dom_sf"/>
</dbReference>
<dbReference type="SUPFAM" id="SSF82171">
    <property type="entry name" value="DPP6 N-terminal domain-like"/>
    <property type="match status" value="1"/>
</dbReference>
<reference evidence="1" key="1">
    <citation type="journal article" date="2020" name="Stud. Mycol.">
        <title>101 Dothideomycetes genomes: a test case for predicting lifestyles and emergence of pathogens.</title>
        <authorList>
            <person name="Haridas S."/>
            <person name="Albert R."/>
            <person name="Binder M."/>
            <person name="Bloem J."/>
            <person name="Labutti K."/>
            <person name="Salamov A."/>
            <person name="Andreopoulos B."/>
            <person name="Baker S."/>
            <person name="Barry K."/>
            <person name="Bills G."/>
            <person name="Bluhm B."/>
            <person name="Cannon C."/>
            <person name="Castanera R."/>
            <person name="Culley D."/>
            <person name="Daum C."/>
            <person name="Ezra D."/>
            <person name="Gonzalez J."/>
            <person name="Henrissat B."/>
            <person name="Kuo A."/>
            <person name="Liang C."/>
            <person name="Lipzen A."/>
            <person name="Lutzoni F."/>
            <person name="Magnuson J."/>
            <person name="Mondo S."/>
            <person name="Nolan M."/>
            <person name="Ohm R."/>
            <person name="Pangilinan J."/>
            <person name="Park H.-J."/>
            <person name="Ramirez L."/>
            <person name="Alfaro M."/>
            <person name="Sun H."/>
            <person name="Tritt A."/>
            <person name="Yoshinaga Y."/>
            <person name="Zwiers L.-H."/>
            <person name="Turgeon B."/>
            <person name="Goodwin S."/>
            <person name="Spatafora J."/>
            <person name="Crous P."/>
            <person name="Grigoriev I."/>
        </authorList>
    </citation>
    <scope>NUCLEOTIDE SEQUENCE</scope>
    <source>
        <strain evidence="1">CBS 113818</strain>
    </source>
</reference>
<dbReference type="EMBL" id="MU006224">
    <property type="protein sequence ID" value="KAF2827235.1"/>
    <property type="molecule type" value="Genomic_DNA"/>
</dbReference>
<dbReference type="OrthoDB" id="1367865at2759"/>
<evidence type="ECO:0000313" key="1">
    <source>
        <dbReference type="EMBL" id="KAF2827235.1"/>
    </source>
</evidence>
<organism evidence="1 2">
    <name type="scientific">Ophiobolus disseminans</name>
    <dbReference type="NCBI Taxonomy" id="1469910"/>
    <lineage>
        <taxon>Eukaryota</taxon>
        <taxon>Fungi</taxon>
        <taxon>Dikarya</taxon>
        <taxon>Ascomycota</taxon>
        <taxon>Pezizomycotina</taxon>
        <taxon>Dothideomycetes</taxon>
        <taxon>Pleosporomycetidae</taxon>
        <taxon>Pleosporales</taxon>
        <taxon>Pleosporineae</taxon>
        <taxon>Phaeosphaeriaceae</taxon>
        <taxon>Ophiobolus</taxon>
    </lineage>
</organism>
<sequence>MSTALAWPSTNLDQILRMINLKFLCAAPILLQTVQSRSFSRQGDVEYEFFYPKLQSDFKKGDNPPQWAQGYPKTWGSEDVRLQFNEPEPLDAFSAVVTDDEKYLAILNGSHVRFLDLDTKAAAATIDIGAPRDKFLLDLILRSTPQGGYDLLMNGEPHDYRYIRDVTDVFHRRLGSDLKPIGGLVTYSGGGIGDFDSKGRMATAKGHIFDLNNHNGSSIVLKDFPPEIVGMSFSSDGRYLSSVGSSADLWNTSSGEKIFHFPAERPDTRLTKIAPDDKYVAIAAQLTFIQLHALANLSAPPLFLGPFEGLIAEIAWSPDSKYLATSDDYRVQVWRFPEALPYQTWQIDRSENGASIPLSLQWLDDGKKLTFTHRFARYVYDFETNVKYWMTQGVKDHTWDPQSAGSIFFLKKRGLFATDGGDSYMRLWKA</sequence>
<proteinExistence type="predicted"/>
<keyword evidence="2" id="KW-1185">Reference proteome</keyword>
<accession>A0A6A7A3U7</accession>
<protein>
    <recommendedName>
        <fullName evidence="3">WD40 repeat-like protein</fullName>
    </recommendedName>
</protein>
<gene>
    <name evidence="1" type="ORF">CC86DRAFT_405373</name>
</gene>